<evidence type="ECO:0000313" key="1">
    <source>
        <dbReference type="EMBL" id="KGE84808.1"/>
    </source>
</evidence>
<proteinExistence type="predicted"/>
<dbReference type="RefSeq" id="WP_044230314.1">
    <property type="nucleotide sequence ID" value="NZ_JPOS01000129.1"/>
</dbReference>
<reference evidence="1 2" key="1">
    <citation type="journal article" date="2014" name="Int. J. Syst. Evol. Microbiol.">
        <title>Phaeodactylibacter xiamenensis gen. nov., sp. nov., a member of the family Saprospiraceae isolated from the marine alga Phaeodactylum tricornutum.</title>
        <authorList>
            <person name="Chen Z.Jr."/>
            <person name="Lei X."/>
            <person name="Lai Q."/>
            <person name="Li Y."/>
            <person name="Zhang B."/>
            <person name="Zhang J."/>
            <person name="Zhang H."/>
            <person name="Yang L."/>
            <person name="Zheng W."/>
            <person name="Tian Y."/>
            <person name="Yu Z."/>
            <person name="Xu H.Jr."/>
            <person name="Zheng T."/>
        </authorList>
    </citation>
    <scope>NUCLEOTIDE SEQUENCE [LARGE SCALE GENOMIC DNA]</scope>
    <source>
        <strain evidence="1 2">KD52</strain>
    </source>
</reference>
<name>A0A098RZ73_9BACT</name>
<protein>
    <submittedName>
        <fullName evidence="1">Uncharacterized protein</fullName>
    </submittedName>
</protein>
<organism evidence="1 2">
    <name type="scientific">Phaeodactylibacter xiamenensis</name>
    <dbReference type="NCBI Taxonomy" id="1524460"/>
    <lineage>
        <taxon>Bacteria</taxon>
        <taxon>Pseudomonadati</taxon>
        <taxon>Bacteroidota</taxon>
        <taxon>Saprospiria</taxon>
        <taxon>Saprospirales</taxon>
        <taxon>Haliscomenobacteraceae</taxon>
        <taxon>Phaeodactylibacter</taxon>
    </lineage>
</organism>
<sequence>MNSIKSNQIRLVAFFIFVFNISLYSQTNSDKLRDAGYSEKSIESYEGLLESITTIQFVEKFYADKKQEIEDGKEALREIQRKFAREYESMSPQEQINWGNVIVSENDAIEKLEETLFGNEGEYNKIKNSLNQEFQNVINTNIKILSDESDQYLQKIVNLLNMAKTNDDYDQAMNELLNILLLAKDSKNYSMRESDNSKIFNASEESKNQVDEDNIENSGLSVNSESFVSNHTLYDQDGVILKAVLFPTGKFTECDPSYKDNDRYSTKKLQLWKIELILINGSGKALEVRHAPPANLNVIGIKNRVYASDYCTFLTINNPETGFYFPHTSARLLHLAYTYIKLKPNESHKATKYIYLYEDDKPIIESWDLGQYHFLEEPDNDEDEVKGNTQIIERIPYCMYKDEIEANVDPTTVVSLDIPQEFLGSYLHSYDFGSMKARYRLYLDADGTGVYEYMDSNDHRGMAVDERVPLKWGRLLKEDGSFITVEKADGIYYTLVASADDPNQDLYLINGVNYYHPCSIFWIKVPPGGTPVISDTGMKKQ</sequence>
<evidence type="ECO:0000313" key="2">
    <source>
        <dbReference type="Proteomes" id="UP000029736"/>
    </source>
</evidence>
<keyword evidence="2" id="KW-1185">Reference proteome</keyword>
<dbReference type="OrthoDB" id="980582at2"/>
<accession>A0A098RZ73</accession>
<dbReference type="STRING" id="1524460.IX84_31715"/>
<gene>
    <name evidence="1" type="ORF">IX84_31715</name>
</gene>
<dbReference type="Proteomes" id="UP000029736">
    <property type="component" value="Unassembled WGS sequence"/>
</dbReference>
<dbReference type="EMBL" id="JPOS01000129">
    <property type="protein sequence ID" value="KGE84808.1"/>
    <property type="molecule type" value="Genomic_DNA"/>
</dbReference>
<dbReference type="AlphaFoldDB" id="A0A098RZ73"/>
<comment type="caution">
    <text evidence="1">The sequence shown here is derived from an EMBL/GenBank/DDBJ whole genome shotgun (WGS) entry which is preliminary data.</text>
</comment>